<evidence type="ECO:0000313" key="2">
    <source>
        <dbReference type="EMBL" id="EGZ09177.1"/>
    </source>
</evidence>
<dbReference type="Proteomes" id="UP000002640">
    <property type="component" value="Unassembled WGS sequence"/>
</dbReference>
<proteinExistence type="predicted"/>
<protein>
    <submittedName>
        <fullName evidence="2">Uncharacterized protein</fullName>
    </submittedName>
</protein>
<keyword evidence="3" id="KW-1185">Reference proteome</keyword>
<dbReference type="GeneID" id="20660910"/>
<evidence type="ECO:0000313" key="3">
    <source>
        <dbReference type="Proteomes" id="UP000002640"/>
    </source>
</evidence>
<dbReference type="OMA" id="FCVQFLP"/>
<gene>
    <name evidence="2" type="ORF">PHYSODRAFT_525738</name>
</gene>
<dbReference type="KEGG" id="psoj:PHYSODRAFT_525738"/>
<dbReference type="InParanoid" id="G5A772"/>
<dbReference type="AlphaFoldDB" id="G5A772"/>
<evidence type="ECO:0000256" key="1">
    <source>
        <dbReference type="SAM" id="MobiDB-lite"/>
    </source>
</evidence>
<organism evidence="2 3">
    <name type="scientific">Phytophthora sojae (strain P6497)</name>
    <name type="common">Soybean stem and root rot agent</name>
    <name type="synonym">Phytophthora megasperma f. sp. glycines</name>
    <dbReference type="NCBI Taxonomy" id="1094619"/>
    <lineage>
        <taxon>Eukaryota</taxon>
        <taxon>Sar</taxon>
        <taxon>Stramenopiles</taxon>
        <taxon>Oomycota</taxon>
        <taxon>Peronosporomycetes</taxon>
        <taxon>Peronosporales</taxon>
        <taxon>Peronosporaceae</taxon>
        <taxon>Phytophthora</taxon>
    </lineage>
</organism>
<feature type="region of interest" description="Disordered" evidence="1">
    <location>
        <begin position="112"/>
        <end position="154"/>
    </location>
</feature>
<sequence length="289" mass="31810">MLMERSTEDDGPTSRLIREGFDRFLADLAREREALDISQRTMPLDVCAFCVQFLPSSYNVSGDGDEEQRVQSPTSYAVRAAPPSELMTARCSTGAQMRSSLVIQHQFPSKATTSAALGKSPRTARMAARIHRPRSCTRPAPTASMSPPRSSPTYRLLSTDATRVLRIESPVAALHSMSMGQEYDQHRVLLTEASDRMARERDERMTGAIDPESQQHQNIIDALIRGAGTLYTGVVVAQQENKPPTPAPRSSLTAAGSKIVTKKHGRHFKTELFFPAIPSRTAPQKSSRS</sequence>
<reference evidence="2 3" key="1">
    <citation type="journal article" date="2006" name="Science">
        <title>Phytophthora genome sequences uncover evolutionary origins and mechanisms of pathogenesis.</title>
        <authorList>
            <person name="Tyler B.M."/>
            <person name="Tripathy S."/>
            <person name="Zhang X."/>
            <person name="Dehal P."/>
            <person name="Jiang R.H."/>
            <person name="Aerts A."/>
            <person name="Arredondo F.D."/>
            <person name="Baxter L."/>
            <person name="Bensasson D."/>
            <person name="Beynon J.L."/>
            <person name="Chapman J."/>
            <person name="Damasceno C.M."/>
            <person name="Dorrance A.E."/>
            <person name="Dou D."/>
            <person name="Dickerman A.W."/>
            <person name="Dubchak I.L."/>
            <person name="Garbelotto M."/>
            <person name="Gijzen M."/>
            <person name="Gordon S.G."/>
            <person name="Govers F."/>
            <person name="Grunwald N.J."/>
            <person name="Huang W."/>
            <person name="Ivors K.L."/>
            <person name="Jones R.W."/>
            <person name="Kamoun S."/>
            <person name="Krampis K."/>
            <person name="Lamour K.H."/>
            <person name="Lee M.K."/>
            <person name="McDonald W.H."/>
            <person name="Medina M."/>
            <person name="Meijer H.J."/>
            <person name="Nordberg E.K."/>
            <person name="Maclean D.J."/>
            <person name="Ospina-Giraldo M.D."/>
            <person name="Morris P.F."/>
            <person name="Phuntumart V."/>
            <person name="Putnam N.H."/>
            <person name="Rash S."/>
            <person name="Rose J.K."/>
            <person name="Sakihama Y."/>
            <person name="Salamov A.A."/>
            <person name="Savidor A."/>
            <person name="Scheuring C.F."/>
            <person name="Smith B.M."/>
            <person name="Sobral B.W."/>
            <person name="Terry A."/>
            <person name="Torto-Alalibo T.A."/>
            <person name="Win J."/>
            <person name="Xu Z."/>
            <person name="Zhang H."/>
            <person name="Grigoriev I.V."/>
            <person name="Rokhsar D.S."/>
            <person name="Boore J.L."/>
        </authorList>
    </citation>
    <scope>NUCLEOTIDE SEQUENCE [LARGE SCALE GENOMIC DNA]</scope>
    <source>
        <strain evidence="2 3">P6497</strain>
    </source>
</reference>
<name>G5A772_PHYSP</name>
<accession>G5A772</accession>
<dbReference type="RefSeq" id="XP_009535810.1">
    <property type="nucleotide sequence ID" value="XM_009537515.1"/>
</dbReference>
<feature type="compositionally biased region" description="Polar residues" evidence="1">
    <location>
        <begin position="143"/>
        <end position="153"/>
    </location>
</feature>
<dbReference type="EMBL" id="JH159160">
    <property type="protein sequence ID" value="EGZ09177.1"/>
    <property type="molecule type" value="Genomic_DNA"/>
</dbReference>